<accession>A0A813U3K6</accession>
<dbReference type="Proteomes" id="UP000663829">
    <property type="component" value="Unassembled WGS sequence"/>
</dbReference>
<keyword evidence="5" id="KW-1185">Reference proteome</keyword>
<feature type="compositionally biased region" description="Basic and acidic residues" evidence="2">
    <location>
        <begin position="223"/>
        <end position="232"/>
    </location>
</feature>
<protein>
    <submittedName>
        <fullName evidence="3">Uncharacterized protein</fullName>
    </submittedName>
</protein>
<dbReference type="OrthoDB" id="10017270at2759"/>
<feature type="compositionally biased region" description="Low complexity" evidence="2">
    <location>
        <begin position="915"/>
        <end position="946"/>
    </location>
</feature>
<name>A0A813U3K6_9BILA</name>
<evidence type="ECO:0000256" key="1">
    <source>
        <dbReference type="SAM" id="Coils"/>
    </source>
</evidence>
<evidence type="ECO:0000256" key="2">
    <source>
        <dbReference type="SAM" id="MobiDB-lite"/>
    </source>
</evidence>
<feature type="compositionally biased region" description="Polar residues" evidence="2">
    <location>
        <begin position="603"/>
        <end position="613"/>
    </location>
</feature>
<evidence type="ECO:0000313" key="4">
    <source>
        <dbReference type="EMBL" id="CAF3609806.1"/>
    </source>
</evidence>
<feature type="region of interest" description="Disordered" evidence="2">
    <location>
        <begin position="223"/>
        <end position="248"/>
    </location>
</feature>
<comment type="caution">
    <text evidence="3">The sequence shown here is derived from an EMBL/GenBank/DDBJ whole genome shotgun (WGS) entry which is preliminary data.</text>
</comment>
<feature type="coiled-coil region" evidence="1">
    <location>
        <begin position="969"/>
        <end position="996"/>
    </location>
</feature>
<evidence type="ECO:0000313" key="5">
    <source>
        <dbReference type="Proteomes" id="UP000663829"/>
    </source>
</evidence>
<keyword evidence="1" id="KW-0175">Coiled coil</keyword>
<feature type="region of interest" description="Disordered" evidence="2">
    <location>
        <begin position="915"/>
        <end position="951"/>
    </location>
</feature>
<dbReference type="EMBL" id="CAJNOQ010000637">
    <property type="protein sequence ID" value="CAF0823216.1"/>
    <property type="molecule type" value="Genomic_DNA"/>
</dbReference>
<feature type="region of interest" description="Disordered" evidence="2">
    <location>
        <begin position="515"/>
        <end position="543"/>
    </location>
</feature>
<feature type="region of interest" description="Disordered" evidence="2">
    <location>
        <begin position="482"/>
        <end position="502"/>
    </location>
</feature>
<feature type="compositionally biased region" description="Low complexity" evidence="2">
    <location>
        <begin position="482"/>
        <end position="494"/>
    </location>
</feature>
<reference evidence="3" key="1">
    <citation type="submission" date="2021-02" db="EMBL/GenBank/DDBJ databases">
        <authorList>
            <person name="Nowell W R."/>
        </authorList>
    </citation>
    <scope>NUCLEOTIDE SEQUENCE</scope>
</reference>
<evidence type="ECO:0000313" key="3">
    <source>
        <dbReference type="EMBL" id="CAF0823216.1"/>
    </source>
</evidence>
<gene>
    <name evidence="3" type="ORF">GPM918_LOCUS4657</name>
    <name evidence="4" type="ORF">SRO942_LOCUS4658</name>
</gene>
<proteinExistence type="predicted"/>
<organism evidence="3 5">
    <name type="scientific">Didymodactylos carnosus</name>
    <dbReference type="NCBI Taxonomy" id="1234261"/>
    <lineage>
        <taxon>Eukaryota</taxon>
        <taxon>Metazoa</taxon>
        <taxon>Spiralia</taxon>
        <taxon>Gnathifera</taxon>
        <taxon>Rotifera</taxon>
        <taxon>Eurotatoria</taxon>
        <taxon>Bdelloidea</taxon>
        <taxon>Philodinida</taxon>
        <taxon>Philodinidae</taxon>
        <taxon>Didymodactylos</taxon>
    </lineage>
</organism>
<sequence>MHSYLPFDYHPPNFYNKHEKFNELETWHSTANQNQQTNDDSHNSNDNWVVSEQNNGVYEQQRSRRCRTYHSYCQSHHYHLRKHTSVSHHDDKHYANNTFIDYNEYNVPFECQIINNHNPYEYYRSFEKYSTDNRRLSSSSEPSRHLSEISGNIIPLLSQSLPTSSTAITGKHNQYSEKQKHFNRKTNSLLFDQVVEVKKVDVIQCSHLKRDFHQEYSWSNRQHERISKERNERHHHHRHPKQILNSEVIDSSRDLDNQSNQDDFTVHPVKKQLHYTQQLICLRENINNLSYRELHFQQDYVVLKIIQEKNSLINQNRYRVDHCQKELKLQYKVMSILLDDVIISAGTIVKNEPCIPIQISQSTVQPPRKHTTIIRCLEDNDDVQIVKSQLMLDSQTSVVKVLDDSDVNTLKNSVLIDEKTAKLYTKLYDDKNKNLDKKKQIDQHIFTRPLQKNDQHTRALDRKFNIENEIDRARINLIDVVDSTSSSTDRNTTDGQNNKNNAQLVSTLEDFTSEDTFTGLDHGKTPRYSRSYGTQSRKESEKKNVDVLEIMSLSHPSVIDRHTRVADAHWNRDNELDPARLRSYSNDRRVTSGKSKSPEETKMNSQSHNALRNSKNERKYVQSEMCPTIQSRSSNNKQEENEEIILSTNESATTPVSYPHYKHEGDKIRELLKNHPSQMKHIHQVKSSHKQHTEIGNFNDLVTGVAVNIDVVKCDNSQCQNGHQHHSHKSNNIFEHEIYQQNYSNNNDEPWRSADSIYLTFNNLNVEEYQNEWNSNQTSLMKTYSMPNVINTSQIQHEEYLKDPTDYYLYHDQQQGTQQQSPTVLKNNEETIKDSKHLLLNAKQGIITSNSHMSKRSSTVPKLPLTTTHRRTLQWLPATIKQKLLGSNLNMNNSPLKEQENITDITADIITSTIDTKNSSSSRTSSDDNSTSTSITTTTSSSQNSSKTKKQLIQKAKSEQVTIKNTINIENIKHVLKNLQNSLLRHRAALTQKKHQQITKSLNNFKQIQMLHKQLSLTKYQEFSINKSDFKIQQEKLIKSNESIQKSIETDNFNIMEPLQTNLTQCHVNKYHHTENRQKEFALESPILKTTHKQNPLYLRALENRHHHQRLSMTSDSLLFESSLPTTLSSSSTLVDIEKTKTQSKIPKNNDLYGLTNQNLFENSEHISSMPHITSTYDSMISTSTVDVDYELEFSEKQLKIASTTKDEQERKRLQNCAKNLNTNQIIDDDKQATFYHQHMICLPFLCQQTKPRSRSKKYALKTVNKIDTKQKKRIEKRKHDMVKTNDEISLSYSRSLCSRTTNQQIKMIKSDIFLSDNIDQSKCRLNLNNGSIRTRIPSLTKQMSSSFMCVLQVLLLTSLIYRLIIYPYLFDDGAEKNQEQYYSFTYPENSASLLQTSFKDNSISSSTIEDNNNFFSFLKIGR</sequence>
<feature type="compositionally biased region" description="Basic and acidic residues" evidence="2">
    <location>
        <begin position="581"/>
        <end position="602"/>
    </location>
</feature>
<dbReference type="Proteomes" id="UP000681722">
    <property type="component" value="Unassembled WGS sequence"/>
</dbReference>
<dbReference type="EMBL" id="CAJOBC010000637">
    <property type="protein sequence ID" value="CAF3609806.1"/>
    <property type="molecule type" value="Genomic_DNA"/>
</dbReference>
<feature type="region of interest" description="Disordered" evidence="2">
    <location>
        <begin position="581"/>
        <end position="641"/>
    </location>
</feature>